<dbReference type="InterPro" id="IPR026881">
    <property type="entry name" value="WYL_dom"/>
</dbReference>
<dbReference type="PROSITE" id="PS52050">
    <property type="entry name" value="WYL"/>
    <property type="match status" value="1"/>
</dbReference>
<gene>
    <name evidence="2" type="ORF">WDC_1381</name>
</gene>
<name>A0A0D0Y455_9LACO</name>
<protein>
    <recommendedName>
        <fullName evidence="1">WYL domain-containing protein</fullName>
    </recommendedName>
</protein>
<dbReference type="PANTHER" id="PTHR34580">
    <property type="match status" value="1"/>
</dbReference>
<keyword evidence="3" id="KW-1185">Reference proteome</keyword>
<comment type="caution">
    <text evidence="2">The sequence shown here is derived from an EMBL/GenBank/DDBJ whole genome shotgun (WGS) entry which is preliminary data.</text>
</comment>
<dbReference type="STRING" id="1335616.WDC_1381"/>
<evidence type="ECO:0000313" key="2">
    <source>
        <dbReference type="EMBL" id="KIS03043.1"/>
    </source>
</evidence>
<dbReference type="PANTHER" id="PTHR34580:SF1">
    <property type="entry name" value="PROTEIN PAFC"/>
    <property type="match status" value="1"/>
</dbReference>
<dbReference type="AlphaFoldDB" id="A0A0D0Y455"/>
<dbReference type="EMBL" id="AWTT01000034">
    <property type="protein sequence ID" value="KIS03043.1"/>
    <property type="molecule type" value="Genomic_DNA"/>
</dbReference>
<reference evidence="2 3" key="1">
    <citation type="submission" date="2013-08" db="EMBL/GenBank/DDBJ databases">
        <title>Lactobacillus wasatchii sp. WDC04, a late gas producing bacteria isolated from aged chedder cheese.</title>
        <authorList>
            <person name="Oberg C.J."/>
            <person name="Culumber M."/>
            <person name="McMahon D.J."/>
            <person name="Broadbent J.R."/>
            <person name="Oberg T.S."/>
            <person name="Ortaki F."/>
        </authorList>
    </citation>
    <scope>NUCLEOTIDE SEQUENCE [LARGE SCALE GENOMIC DNA]</scope>
    <source>
        <strain evidence="2 3">WDC04</strain>
    </source>
</reference>
<accession>A0A0D0Y455</accession>
<dbReference type="RefSeq" id="WP_044011108.1">
    <property type="nucleotide sequence ID" value="NZ_AWTT01000034.1"/>
</dbReference>
<dbReference type="Proteomes" id="UP000032279">
    <property type="component" value="Unassembled WGS sequence"/>
</dbReference>
<proteinExistence type="predicted"/>
<dbReference type="Pfam" id="PF13280">
    <property type="entry name" value="WYL"/>
    <property type="match status" value="1"/>
</dbReference>
<feature type="domain" description="WYL" evidence="1">
    <location>
        <begin position="171"/>
        <end position="237"/>
    </location>
</feature>
<evidence type="ECO:0000259" key="1">
    <source>
        <dbReference type="Pfam" id="PF13280"/>
    </source>
</evidence>
<dbReference type="InterPro" id="IPR051534">
    <property type="entry name" value="CBASS_pafABC_assoc_protein"/>
</dbReference>
<sequence length="346" mass="40361">MDFDSMEEQENKGKKGKYISSSRRVLDMALQLIHGEEITFDGWSDRYHKADPGKKIESIRRNFQRDLDDIRDQLTVNQFNAEIIKKDKVFTLIGTETESSLRDSIVIAQILIGSRAVSKRALETLLTSLAQRSAPKFKSQFYAHIKTAKDSYIPLKRDETEELNESLLEKIDIIIRAINEHRRVKFNYQSSRNRGRREHTVQPEVMFFDNAYFYIAVRNSVKHEYWLYRLDRMTDITSGKVGNTQWSPDQFSLHDYRQQTNLLQQGELVTFEFKCRIYPQTALDRFPDSKIVSKPGDKDTIIRARSWDEGAILWLLGQGANVQVISPDKLVNKIKTRLNEAARLYD</sequence>
<evidence type="ECO:0000313" key="3">
    <source>
        <dbReference type="Proteomes" id="UP000032279"/>
    </source>
</evidence>
<dbReference type="PATRIC" id="fig|1335616.4.peg.1383"/>
<organism evidence="2 3">
    <name type="scientific">Paucilactobacillus wasatchensis</name>
    <dbReference type="NCBI Taxonomy" id="1335616"/>
    <lineage>
        <taxon>Bacteria</taxon>
        <taxon>Bacillati</taxon>
        <taxon>Bacillota</taxon>
        <taxon>Bacilli</taxon>
        <taxon>Lactobacillales</taxon>
        <taxon>Lactobacillaceae</taxon>
        <taxon>Paucilactobacillus</taxon>
    </lineage>
</organism>
<dbReference type="OrthoDB" id="2306002at2"/>